<gene>
    <name evidence="2" type="ORF">NAF29_09420</name>
</gene>
<evidence type="ECO:0000313" key="3">
    <source>
        <dbReference type="Proteomes" id="UP001165393"/>
    </source>
</evidence>
<dbReference type="Proteomes" id="UP001165393">
    <property type="component" value="Unassembled WGS sequence"/>
</dbReference>
<dbReference type="EMBL" id="JAMQGP010000003">
    <property type="protein sequence ID" value="MCM2679883.1"/>
    <property type="molecule type" value="Genomic_DNA"/>
</dbReference>
<dbReference type="GO" id="GO:0005886">
    <property type="term" value="C:plasma membrane"/>
    <property type="evidence" value="ECO:0007669"/>
    <property type="project" value="TreeGrafter"/>
</dbReference>
<evidence type="ECO:0000313" key="2">
    <source>
        <dbReference type="EMBL" id="MCM2679883.1"/>
    </source>
</evidence>
<accession>A0AA42B7Z5</accession>
<comment type="caution">
    <text evidence="2">The sequence shown here is derived from an EMBL/GenBank/DDBJ whole genome shotgun (WGS) entry which is preliminary data.</text>
</comment>
<proteinExistence type="predicted"/>
<dbReference type="PANTHER" id="PTHR34980:SF2">
    <property type="entry name" value="INNER MEMBRANE PROTEIN YHAH-RELATED"/>
    <property type="match status" value="1"/>
</dbReference>
<dbReference type="Pfam" id="PF05656">
    <property type="entry name" value="DUF805"/>
    <property type="match status" value="1"/>
</dbReference>
<organism evidence="2 3">
    <name type="scientific">Echinimonas agarilytica</name>
    <dbReference type="NCBI Taxonomy" id="1215918"/>
    <lineage>
        <taxon>Bacteria</taxon>
        <taxon>Pseudomonadati</taxon>
        <taxon>Pseudomonadota</taxon>
        <taxon>Gammaproteobacteria</taxon>
        <taxon>Alteromonadales</taxon>
        <taxon>Echinimonadaceae</taxon>
        <taxon>Echinimonas</taxon>
    </lineage>
</organism>
<keyword evidence="1" id="KW-0472">Membrane</keyword>
<feature type="transmembrane region" description="Helical" evidence="1">
    <location>
        <begin position="21"/>
        <end position="40"/>
    </location>
</feature>
<evidence type="ECO:0000256" key="1">
    <source>
        <dbReference type="SAM" id="Phobius"/>
    </source>
</evidence>
<name>A0AA42B7Z5_9GAMM</name>
<reference evidence="2 3" key="1">
    <citation type="journal article" date="2013" name="Antonie Van Leeuwenhoek">
        <title>Echinimonas agarilytica gen. nov., sp. nov., a new gammaproteobacterium isolated from the sea urchin Strongylocentrotus intermedius.</title>
        <authorList>
            <person name="Nedashkovskaya O.I."/>
            <person name="Stenkova A.M."/>
            <person name="Zhukova N.V."/>
            <person name="Van Trappen S."/>
            <person name="Lee J.S."/>
            <person name="Kim S.B."/>
        </authorList>
    </citation>
    <scope>NUCLEOTIDE SEQUENCE [LARGE SCALE GENOMIC DNA]</scope>
    <source>
        <strain evidence="2 3">KMM 6351</strain>
    </source>
</reference>
<feature type="transmembrane region" description="Helical" evidence="1">
    <location>
        <begin position="46"/>
        <end position="64"/>
    </location>
</feature>
<dbReference type="RefSeq" id="WP_251261296.1">
    <property type="nucleotide sequence ID" value="NZ_JAMQGP010000003.1"/>
</dbReference>
<dbReference type="InterPro" id="IPR008523">
    <property type="entry name" value="DUF805"/>
</dbReference>
<dbReference type="PANTHER" id="PTHR34980">
    <property type="entry name" value="INNER MEMBRANE PROTEIN-RELATED-RELATED"/>
    <property type="match status" value="1"/>
</dbReference>
<protein>
    <submittedName>
        <fullName evidence="2">DUF805 domain-containing protein</fullName>
    </submittedName>
</protein>
<keyword evidence="1" id="KW-1133">Transmembrane helix</keyword>
<keyword evidence="1" id="KW-0812">Transmembrane</keyword>
<feature type="transmembrane region" description="Helical" evidence="1">
    <location>
        <begin position="76"/>
        <end position="96"/>
    </location>
</feature>
<keyword evidence="3" id="KW-1185">Reference proteome</keyword>
<sequence>MDYFVDALRKFAVFSGRERRKSYWMFVLFYLIFYIVAALIDQMIGGMTISTIFTLLLLVPSISISARRLHDTGRTGWWQLIGLIPLVGMLVLIFFYCQDSDDGANDYGANPKL</sequence>
<dbReference type="AlphaFoldDB" id="A0AA42B7Z5"/>